<sequence>MDGDEKESGVKHNANRESSLTADQLNDFFSNIGKDVGVETSPKKSIRLLRQKIVKASNSMFNYPTTEEELVDILKKFKKGVPVIFGE</sequence>
<comment type="caution">
    <text evidence="1">The sequence shown here is derived from an EMBL/GenBank/DDBJ whole genome shotgun (WGS) entry which is preliminary data.</text>
</comment>
<dbReference type="AlphaFoldDB" id="A0ABD2P9N9"/>
<name>A0ABD2P9N9_9CUCU</name>
<proteinExistence type="predicted"/>
<gene>
    <name evidence="1" type="ORF">HHI36_001885</name>
</gene>
<dbReference type="EMBL" id="JABFTP020000185">
    <property type="protein sequence ID" value="KAL3287412.1"/>
    <property type="molecule type" value="Genomic_DNA"/>
</dbReference>
<evidence type="ECO:0000313" key="2">
    <source>
        <dbReference type="Proteomes" id="UP001516400"/>
    </source>
</evidence>
<keyword evidence="2" id="KW-1185">Reference proteome</keyword>
<accession>A0ABD2P9N9</accession>
<evidence type="ECO:0000313" key="1">
    <source>
        <dbReference type="EMBL" id="KAL3287412.1"/>
    </source>
</evidence>
<reference evidence="1 2" key="1">
    <citation type="journal article" date="2021" name="BMC Biol.">
        <title>Horizontally acquired antibacterial genes associated with adaptive radiation of ladybird beetles.</title>
        <authorList>
            <person name="Li H.S."/>
            <person name="Tang X.F."/>
            <person name="Huang Y.H."/>
            <person name="Xu Z.Y."/>
            <person name="Chen M.L."/>
            <person name="Du X.Y."/>
            <person name="Qiu B.Y."/>
            <person name="Chen P.T."/>
            <person name="Zhang W."/>
            <person name="Slipinski A."/>
            <person name="Escalona H.E."/>
            <person name="Waterhouse R.M."/>
            <person name="Zwick A."/>
            <person name="Pang H."/>
        </authorList>
    </citation>
    <scope>NUCLEOTIDE SEQUENCE [LARGE SCALE GENOMIC DNA]</scope>
    <source>
        <strain evidence="1">SYSU2018</strain>
    </source>
</reference>
<organism evidence="1 2">
    <name type="scientific">Cryptolaemus montrouzieri</name>
    <dbReference type="NCBI Taxonomy" id="559131"/>
    <lineage>
        <taxon>Eukaryota</taxon>
        <taxon>Metazoa</taxon>
        <taxon>Ecdysozoa</taxon>
        <taxon>Arthropoda</taxon>
        <taxon>Hexapoda</taxon>
        <taxon>Insecta</taxon>
        <taxon>Pterygota</taxon>
        <taxon>Neoptera</taxon>
        <taxon>Endopterygota</taxon>
        <taxon>Coleoptera</taxon>
        <taxon>Polyphaga</taxon>
        <taxon>Cucujiformia</taxon>
        <taxon>Coccinelloidea</taxon>
        <taxon>Coccinellidae</taxon>
        <taxon>Scymninae</taxon>
        <taxon>Scymnini</taxon>
        <taxon>Cryptolaemus</taxon>
    </lineage>
</organism>
<protein>
    <submittedName>
        <fullName evidence="1">Uncharacterized protein</fullName>
    </submittedName>
</protein>
<dbReference type="Proteomes" id="UP001516400">
    <property type="component" value="Unassembled WGS sequence"/>
</dbReference>